<proteinExistence type="inferred from homology"/>
<evidence type="ECO:0000256" key="2">
    <source>
        <dbReference type="SAM" id="MobiDB-lite"/>
    </source>
</evidence>
<keyword evidence="6" id="KW-1185">Reference proteome</keyword>
<dbReference type="Proteomes" id="UP000788419">
    <property type="component" value="Unassembled WGS sequence"/>
</dbReference>
<evidence type="ECO:0000313" key="6">
    <source>
        <dbReference type="Proteomes" id="UP000788419"/>
    </source>
</evidence>
<comment type="similarity">
    <text evidence="1">Belongs to the peptidase M14 family.</text>
</comment>
<dbReference type="Pfam" id="PF00246">
    <property type="entry name" value="Peptidase_M14"/>
    <property type="match status" value="1"/>
</dbReference>
<dbReference type="PROSITE" id="PS52035">
    <property type="entry name" value="PEPTIDASE_M14"/>
    <property type="match status" value="1"/>
</dbReference>
<evidence type="ECO:0000313" key="5">
    <source>
        <dbReference type="EMBL" id="KAF1693472.1"/>
    </source>
</evidence>
<feature type="chain" id="PRO_5046853677" evidence="3">
    <location>
        <begin position="28"/>
        <end position="473"/>
    </location>
</feature>
<name>A0ABQ6Z5A4_9GAMM</name>
<evidence type="ECO:0000256" key="3">
    <source>
        <dbReference type="SAM" id="SignalP"/>
    </source>
</evidence>
<keyword evidence="3" id="KW-0732">Signal</keyword>
<dbReference type="InterPro" id="IPR000834">
    <property type="entry name" value="Peptidase_M14"/>
</dbReference>
<feature type="region of interest" description="Disordered" evidence="2">
    <location>
        <begin position="451"/>
        <end position="473"/>
    </location>
</feature>
<protein>
    <submittedName>
        <fullName evidence="5">Peptidase M14</fullName>
    </submittedName>
</protein>
<feature type="signal peptide" evidence="3">
    <location>
        <begin position="1"/>
        <end position="27"/>
    </location>
</feature>
<dbReference type="EMBL" id="PDWN01000011">
    <property type="protein sequence ID" value="KAF1693472.1"/>
    <property type="molecule type" value="Genomic_DNA"/>
</dbReference>
<comment type="caution">
    <text evidence="5">The sequence shown here is derived from an EMBL/GenBank/DDBJ whole genome shotgun (WGS) entry which is preliminary data.</text>
</comment>
<sequence>MVTPTMSKARAFVLLQTLAACIAPALAADAATTPAIESAPVPPPPAWLAGVDAMYDGLRVPGLERRDFSGSGSGADGPEHWWQVATPLLGTGAGFRVEEIGRSAEGRPLRHVRWGKGKTPVLLWSQMHGDESTGSMALADLFRFLGEHPDHPVTQRLRASTTLHFMPMVNPDGAARFQRRNAQGIDLNRDARMLATPEARALKALFDRVQPAYGFNLHDQQPGYRVGDSARGTAIALLAPPSGPTNTVDPTRARAIEVAASIRIALEPYIAGHLARWDDTFNPRAFGDLTAQWGSSTILIEAGAIEGDPQKQQLRKLYFVGLLAALDSIASGSHVGVPHALYRELPENGDPWSDLRIDGGTLAIPGQPHARADLLLEFGDPLAWRGGSIKDIGDLKERPARRTVDARGLFIVPAMQRAPSTTAGAAEAPETPCRIEIDAPACFFLARDPQGRDRVWSPDDIDPATVPSHDAGR</sequence>
<comment type="caution">
    <text evidence="1">Lacks conserved residue(s) required for the propagation of feature annotation.</text>
</comment>
<dbReference type="SUPFAM" id="SSF53187">
    <property type="entry name" value="Zn-dependent exopeptidases"/>
    <property type="match status" value="1"/>
</dbReference>
<reference evidence="5 6" key="1">
    <citation type="submission" date="2017-10" db="EMBL/GenBank/DDBJ databases">
        <title>Whole genome sequencing of members of genus Pseudoxanthomonas.</title>
        <authorList>
            <person name="Kumar S."/>
            <person name="Bansal K."/>
            <person name="Kaur A."/>
            <person name="Patil P."/>
            <person name="Sharma S."/>
            <person name="Patil P.B."/>
        </authorList>
    </citation>
    <scope>NUCLEOTIDE SEQUENCE [LARGE SCALE GENOMIC DNA]</scope>
    <source>
        <strain evidence="5 6">DSM 17801</strain>
    </source>
</reference>
<organism evidence="5 6">
    <name type="scientific">Pseudoxanthomonas daejeonensis</name>
    <dbReference type="NCBI Taxonomy" id="266062"/>
    <lineage>
        <taxon>Bacteria</taxon>
        <taxon>Pseudomonadati</taxon>
        <taxon>Pseudomonadota</taxon>
        <taxon>Gammaproteobacteria</taxon>
        <taxon>Lysobacterales</taxon>
        <taxon>Lysobacteraceae</taxon>
        <taxon>Pseudoxanthomonas</taxon>
    </lineage>
</organism>
<accession>A0ABQ6Z5A4</accession>
<feature type="domain" description="Peptidase M14" evidence="4">
    <location>
        <begin position="70"/>
        <end position="329"/>
    </location>
</feature>
<evidence type="ECO:0000259" key="4">
    <source>
        <dbReference type="PROSITE" id="PS52035"/>
    </source>
</evidence>
<evidence type="ECO:0000256" key="1">
    <source>
        <dbReference type="PROSITE-ProRule" id="PRU01379"/>
    </source>
</evidence>
<gene>
    <name evidence="5" type="ORF">CSC65_11745</name>
</gene>
<dbReference type="Gene3D" id="3.40.630.10">
    <property type="entry name" value="Zn peptidases"/>
    <property type="match status" value="1"/>
</dbReference>